<accession>A0ABQ4R4R0</accession>
<keyword evidence="3" id="KW-1185">Reference proteome</keyword>
<dbReference type="SUPFAM" id="SSF63829">
    <property type="entry name" value="Calcium-dependent phosphotriesterase"/>
    <property type="match status" value="1"/>
</dbReference>
<reference evidence="2" key="1">
    <citation type="journal article" date="2021" name="Front. Microbiol.">
        <title>Comprehensive Comparative Genomics and Phenotyping of Methylobacterium Species.</title>
        <authorList>
            <person name="Alessa O."/>
            <person name="Ogura Y."/>
            <person name="Fujitani Y."/>
            <person name="Takami H."/>
            <person name="Hayashi T."/>
            <person name="Sahin N."/>
            <person name="Tani A."/>
        </authorList>
    </citation>
    <scope>NUCLEOTIDE SEQUENCE</scope>
    <source>
        <strain evidence="2">KCTC 52305</strain>
    </source>
</reference>
<evidence type="ECO:0008006" key="4">
    <source>
        <dbReference type="Google" id="ProtNLM"/>
    </source>
</evidence>
<dbReference type="PANTHER" id="PTHR35399:SF2">
    <property type="entry name" value="DUF839 DOMAIN-CONTAINING PROTEIN"/>
    <property type="match status" value="1"/>
</dbReference>
<proteinExistence type="predicted"/>
<reference evidence="2" key="2">
    <citation type="submission" date="2021-08" db="EMBL/GenBank/DDBJ databases">
        <authorList>
            <person name="Tani A."/>
            <person name="Ola A."/>
            <person name="Ogura Y."/>
            <person name="Katsura K."/>
            <person name="Hayashi T."/>
        </authorList>
    </citation>
    <scope>NUCLEOTIDE SEQUENCE</scope>
    <source>
        <strain evidence="2">KCTC 52305</strain>
    </source>
</reference>
<name>A0ABQ4R4R0_9HYPH</name>
<comment type="caution">
    <text evidence="2">The sequence shown here is derived from an EMBL/GenBank/DDBJ whole genome shotgun (WGS) entry which is preliminary data.</text>
</comment>
<evidence type="ECO:0000313" key="3">
    <source>
        <dbReference type="Proteomes" id="UP001055167"/>
    </source>
</evidence>
<dbReference type="Pfam" id="PF05787">
    <property type="entry name" value="PhoX"/>
    <property type="match status" value="1"/>
</dbReference>
<dbReference type="RefSeq" id="WP_128566345.1">
    <property type="nucleotide sequence ID" value="NZ_BPQH01000020.1"/>
</dbReference>
<feature type="region of interest" description="Disordered" evidence="1">
    <location>
        <begin position="1"/>
        <end position="29"/>
    </location>
</feature>
<dbReference type="PANTHER" id="PTHR35399">
    <property type="entry name" value="SLR8030 PROTEIN"/>
    <property type="match status" value="1"/>
</dbReference>
<dbReference type="PROSITE" id="PS51318">
    <property type="entry name" value="TAT"/>
    <property type="match status" value="1"/>
</dbReference>
<evidence type="ECO:0000313" key="2">
    <source>
        <dbReference type="EMBL" id="GJD52633.1"/>
    </source>
</evidence>
<dbReference type="InterPro" id="IPR008557">
    <property type="entry name" value="PhoX"/>
</dbReference>
<gene>
    <name evidence="2" type="ORF">OPKNFCMD_5399</name>
</gene>
<organism evidence="2 3">
    <name type="scientific">Methylobacterium crusticola</name>
    <dbReference type="NCBI Taxonomy" id="1697972"/>
    <lineage>
        <taxon>Bacteria</taxon>
        <taxon>Pseudomonadati</taxon>
        <taxon>Pseudomonadota</taxon>
        <taxon>Alphaproteobacteria</taxon>
        <taxon>Hyphomicrobiales</taxon>
        <taxon>Methylobacteriaceae</taxon>
        <taxon>Methylobacterium</taxon>
    </lineage>
</organism>
<protein>
    <recommendedName>
        <fullName evidence="4">PhoX family phosphatase</fullName>
    </recommendedName>
</protein>
<sequence>MTQPTPSRSQRAEAAEDAGTNPSRNPTLGDVVARRFDRREVLGGALAVGAIAAVVTPRALAAGGAAADGVRAGPVFPFAELPAGCDERHHVAAGHDAEILIRWGDPVLPGAPAFDPHAPSAAAQAMQFGYNNDFLGYFPMPGAADPAGHGLLVVNHEYTNEELMFPGLGRQDGRTAFAGMSRELVDVEMAAHGGSVIEVRRVDGRWRVVPGSPYARRITATTPMVMTGPAAGSARLRTAADPEGRHVLGMINNCAGGVTPWGTWLTCEENINYYFEGRLPEGSPEARNHKRLGVPAGLYGWGRFHPRFDLAREPNEPNRFGWVVEIDPFDPAWVPRKRTAMGRFKHEGAAGLLAPDGRYVVFQGDDERFDYVYRFVTRDRVDPADRSASRDILDRGTLAVARFDADGRGTWLPLVFGEGPLTPDNGFSDEADVLIETRRAADLLGATRMDRPEDVEADPRTGKVYVMLTNNVRRRPDAVDAANPRPDNRFGHIVEISPDGGDVAAAGFAWEVLVRCGDPAVAAVGATFSSATTRDGWFGMPDNCAVDGQGRLWVATDGNAPGRTGRADGIWALETEGAGRGTGKHFFQVPAGAEMCGPCFTPDDTTFFVAVQHPGEADEEDPNAAPATFAQPATRWPDFDPALPPRPAVVAITRRGGGRVGT</sequence>
<dbReference type="InterPro" id="IPR006311">
    <property type="entry name" value="TAT_signal"/>
</dbReference>
<evidence type="ECO:0000256" key="1">
    <source>
        <dbReference type="SAM" id="MobiDB-lite"/>
    </source>
</evidence>
<dbReference type="Proteomes" id="UP001055167">
    <property type="component" value="Unassembled WGS sequence"/>
</dbReference>
<dbReference type="EMBL" id="BPQH01000020">
    <property type="protein sequence ID" value="GJD52633.1"/>
    <property type="molecule type" value="Genomic_DNA"/>
</dbReference>